<gene>
    <name evidence="2" type="ORF">cubi_02663</name>
</gene>
<dbReference type="Proteomes" id="UP000186176">
    <property type="component" value="Unassembled WGS sequence"/>
</dbReference>
<dbReference type="GeneID" id="39979453"/>
<organism evidence="2 3">
    <name type="scientific">Cryptosporidium ubiquitum</name>
    <dbReference type="NCBI Taxonomy" id="857276"/>
    <lineage>
        <taxon>Eukaryota</taxon>
        <taxon>Sar</taxon>
        <taxon>Alveolata</taxon>
        <taxon>Apicomplexa</taxon>
        <taxon>Conoidasida</taxon>
        <taxon>Coccidia</taxon>
        <taxon>Eucoccidiorida</taxon>
        <taxon>Eimeriorina</taxon>
        <taxon>Cryptosporidiidae</taxon>
        <taxon>Cryptosporidium</taxon>
    </lineage>
</organism>
<dbReference type="EMBL" id="LRBP01000016">
    <property type="protein sequence ID" value="OII73451.1"/>
    <property type="molecule type" value="Genomic_DNA"/>
</dbReference>
<dbReference type="AlphaFoldDB" id="A0A1J4MJ08"/>
<name>A0A1J4MJ08_9CRYT</name>
<evidence type="ECO:0000313" key="2">
    <source>
        <dbReference type="EMBL" id="OII73451.1"/>
    </source>
</evidence>
<reference evidence="2 3" key="1">
    <citation type="submission" date="2016-10" db="EMBL/GenBank/DDBJ databases">
        <title>Reductive evolution of mitochondrial metabolism and differential evolution of invasion-related proteins in Cryptosporidium.</title>
        <authorList>
            <person name="Liu S."/>
            <person name="Roellig D.M."/>
            <person name="Guo Y."/>
            <person name="Li N."/>
            <person name="Frace M.A."/>
            <person name="Tang K."/>
            <person name="Zhang L."/>
            <person name="Feng Y."/>
            <person name="Xiao L."/>
        </authorList>
    </citation>
    <scope>NUCLEOTIDE SEQUENCE [LARGE SCALE GENOMIC DNA]</scope>
    <source>
        <strain evidence="2">39726</strain>
    </source>
</reference>
<feature type="coiled-coil region" evidence="1">
    <location>
        <begin position="234"/>
        <end position="261"/>
    </location>
</feature>
<keyword evidence="1" id="KW-0175">Coiled coil</keyword>
<evidence type="ECO:0000313" key="3">
    <source>
        <dbReference type="Proteomes" id="UP000186176"/>
    </source>
</evidence>
<proteinExistence type="predicted"/>
<sequence>MNPQFRFNLRPVIQNKSNSGTPKVFVRSTSTGNNVQNISRTPIVPYRQIYGANLNDLQGIYTMISPLQSFRTPQFENQHHNNFAFENKNYIQINTERKFNSTNNSAEESNVLTYRSESYIHNNFIEYKQNELTQRTDHSNVKNLSENQLSTNEIFETENDSFISQNMSPSKNLMHSATNILTNKSQNVTKEIKVYPNDPSPTQIVNSLNINKESHLEDQKDNISLERIYETNPLENLSQFINKVKEKIDVEEIEYDILNLNQHEFDKESLISSSDTQGCMEICITPPLSSELITSNNFYLPDDNKEESQNGSILKNKDICENFTSSETQKNDKLENQNKTKKYEERRFRFSSFCPKLINCLFPWIPFEEYFESHEQPIFYISSNEESQKLISS</sequence>
<accession>A0A1J4MJ08</accession>
<protein>
    <submittedName>
        <fullName evidence="2">Uncharacterized protein</fullName>
    </submittedName>
</protein>
<dbReference type="RefSeq" id="XP_028874794.1">
    <property type="nucleotide sequence ID" value="XM_029019674.1"/>
</dbReference>
<dbReference type="VEuPathDB" id="CryptoDB:cubi_02663"/>
<evidence type="ECO:0000256" key="1">
    <source>
        <dbReference type="SAM" id="Coils"/>
    </source>
</evidence>
<keyword evidence="3" id="KW-1185">Reference proteome</keyword>
<dbReference type="OrthoDB" id="341058at2759"/>
<comment type="caution">
    <text evidence="2">The sequence shown here is derived from an EMBL/GenBank/DDBJ whole genome shotgun (WGS) entry which is preliminary data.</text>
</comment>